<name>A0A8S1YJY5_9CILI</name>
<evidence type="ECO:0000313" key="1">
    <source>
        <dbReference type="EMBL" id="CAD8214615.1"/>
    </source>
</evidence>
<sequence length="833" mass="98589">MNSLTPSNYEPSNDFQFNWKQVVTYSTIEQSIDNRLFLSKIVGQNKFDLNYLLYEIRAIHQILHLDNYRPLDHSINLQNLDISNLNHGFLQNSLIVRLKLLHNEISIESNSWFHSSGLLQFRVFYFQSLCFTFSRKHFENMCCESSNLLHLAEIALKQISYDHQSDAHRLKAFQILQKPFSLFELKSNVKSNQINQIVSSFFYVSQYYSIQEKEQYFKNILDLFGEQVKPSLAVLALIHFYLSKGQKEIVELIIKTSVKLIHLDSQLFQNAHLSFVDDLHISMLECNQDVLEYLYPYDCLFKRTTDIRSFSSNQQILNLKYLIYNQFFHQDPDFNIDILEDHFKLFASYPQLIKLKNIYQLYISIQKSIKGEITFEEIDIFIKMQFENITVYSSIIKSLLARYYINLKDYEEAKPLLEELISFLYTIQMKSNFILYVDKANYKIYNNMPIFKGLFDVQQLQIITEDSDNQYYHLIDEQFIQETIINYLEVLANTQNEKFNMPSIQAILSFFFQVKNFATQQNLFKVLSQIFLCYSSPIGVELVQEQIGSTYELQIQNYVQQRNQMKERLNHLFLIKQLSIEESNRINSHINLYNFAIGIYEGINKGITNKTILTWSISAAEKALIGYRIVSKQFQRQIHYQIADLHLILTDCFIQLEQLSTIIFHLEAAEDELMSWFKQNKHPLKAHFLMKQGALRPWIQEQFILYISWMNELPRLNRLNIFTIIRGLLLQNRKLLQIFEQNNQDLINLEINLLFYLKGLDETQQVYVDIFQLCKNNDPELILKQVTTLSAFDFNGVNILMDAQAIFQTFNQNNCFTQKLQIMIDQMISQQII</sequence>
<evidence type="ECO:0000313" key="2">
    <source>
        <dbReference type="Proteomes" id="UP000689195"/>
    </source>
</evidence>
<proteinExistence type="predicted"/>
<organism evidence="1 2">
    <name type="scientific">Paramecium pentaurelia</name>
    <dbReference type="NCBI Taxonomy" id="43138"/>
    <lineage>
        <taxon>Eukaryota</taxon>
        <taxon>Sar</taxon>
        <taxon>Alveolata</taxon>
        <taxon>Ciliophora</taxon>
        <taxon>Intramacronucleata</taxon>
        <taxon>Oligohymenophorea</taxon>
        <taxon>Peniculida</taxon>
        <taxon>Parameciidae</taxon>
        <taxon>Paramecium</taxon>
    </lineage>
</organism>
<reference evidence="1" key="1">
    <citation type="submission" date="2021-01" db="EMBL/GenBank/DDBJ databases">
        <authorList>
            <consortium name="Genoscope - CEA"/>
            <person name="William W."/>
        </authorList>
    </citation>
    <scope>NUCLEOTIDE SEQUENCE</scope>
</reference>
<dbReference type="EMBL" id="CAJJDO010000230">
    <property type="protein sequence ID" value="CAD8214615.1"/>
    <property type="molecule type" value="Genomic_DNA"/>
</dbReference>
<accession>A0A8S1YJY5</accession>
<protein>
    <submittedName>
        <fullName evidence="1">Uncharacterized protein</fullName>
    </submittedName>
</protein>
<comment type="caution">
    <text evidence="1">The sequence shown here is derived from an EMBL/GenBank/DDBJ whole genome shotgun (WGS) entry which is preliminary data.</text>
</comment>
<dbReference type="AlphaFoldDB" id="A0A8S1YJY5"/>
<dbReference type="Proteomes" id="UP000689195">
    <property type="component" value="Unassembled WGS sequence"/>
</dbReference>
<gene>
    <name evidence="1" type="ORF">PPENT_87.1.T2300006</name>
</gene>
<keyword evidence="2" id="KW-1185">Reference proteome</keyword>